<dbReference type="AlphaFoldDB" id="D8SQQ9"/>
<feature type="transmembrane region" description="Helical" evidence="10">
    <location>
        <begin position="68"/>
        <end position="91"/>
    </location>
</feature>
<evidence type="ECO:0000256" key="10">
    <source>
        <dbReference type="SAM" id="Phobius"/>
    </source>
</evidence>
<dbReference type="KEGG" id="smo:SELMODRAFT_424686"/>
<feature type="compositionally biased region" description="Basic and acidic residues" evidence="9">
    <location>
        <begin position="440"/>
        <end position="469"/>
    </location>
</feature>
<feature type="region of interest" description="Disordered" evidence="9">
    <location>
        <begin position="428"/>
        <end position="469"/>
    </location>
</feature>
<evidence type="ECO:0000256" key="5">
    <source>
        <dbReference type="ARBA" id="ARBA00022692"/>
    </source>
</evidence>
<dbReference type="GO" id="GO:0008643">
    <property type="term" value="P:carbohydrate transport"/>
    <property type="evidence" value="ECO:0000318"/>
    <property type="project" value="GO_Central"/>
</dbReference>
<dbReference type="eggNOG" id="KOG1623">
    <property type="taxonomic scope" value="Eukaryota"/>
</dbReference>
<keyword evidence="12" id="KW-1185">Reference proteome</keyword>
<dbReference type="FunFam" id="1.20.1280.290:FF:000001">
    <property type="entry name" value="Bidirectional sugar transporter SWEET"/>
    <property type="match status" value="1"/>
</dbReference>
<evidence type="ECO:0000256" key="8">
    <source>
        <dbReference type="ARBA" id="ARBA00023136"/>
    </source>
</evidence>
<dbReference type="Proteomes" id="UP000001514">
    <property type="component" value="Unassembled WGS sequence"/>
</dbReference>
<keyword evidence="3" id="KW-0813">Transport</keyword>
<evidence type="ECO:0000256" key="9">
    <source>
        <dbReference type="SAM" id="MobiDB-lite"/>
    </source>
</evidence>
<feature type="transmembrane region" description="Helical" evidence="10">
    <location>
        <begin position="42"/>
        <end position="62"/>
    </location>
</feature>
<evidence type="ECO:0000256" key="3">
    <source>
        <dbReference type="ARBA" id="ARBA00022448"/>
    </source>
</evidence>
<dbReference type="FunFam" id="1.20.1280.290:FF:000002">
    <property type="entry name" value="Bidirectional sugar transporter SWEET"/>
    <property type="match status" value="1"/>
</dbReference>
<dbReference type="HOGENOM" id="CLU_547920_0_0_1"/>
<dbReference type="GO" id="GO:0012505">
    <property type="term" value="C:endomembrane system"/>
    <property type="evidence" value="ECO:0007669"/>
    <property type="project" value="UniProtKB-SubCell"/>
</dbReference>
<comment type="subcellular location">
    <subcellularLocation>
        <location evidence="1">Endomembrane system</location>
        <topology evidence="1">Multi-pass membrane protein</topology>
    </subcellularLocation>
</comment>
<keyword evidence="7 10" id="KW-1133">Transmembrane helix</keyword>
<evidence type="ECO:0000256" key="1">
    <source>
        <dbReference type="ARBA" id="ARBA00004127"/>
    </source>
</evidence>
<dbReference type="GO" id="GO:0051119">
    <property type="term" value="F:sugar transmembrane transporter activity"/>
    <property type="evidence" value="ECO:0000318"/>
    <property type="project" value="GO_Central"/>
</dbReference>
<dbReference type="Pfam" id="PF03083">
    <property type="entry name" value="MtN3_slv"/>
    <property type="match status" value="2"/>
</dbReference>
<dbReference type="STRING" id="88036.D8SQQ9"/>
<feature type="transmembrane region" description="Helical" evidence="10">
    <location>
        <begin position="127"/>
        <end position="148"/>
    </location>
</feature>
<feature type="compositionally biased region" description="Pro residues" evidence="9">
    <location>
        <begin position="264"/>
        <end position="274"/>
    </location>
</feature>
<dbReference type="OMA" id="TAMIMFF"/>
<dbReference type="Gramene" id="EFJ13309">
    <property type="protein sequence ID" value="EFJ13309"/>
    <property type="gene ID" value="SELMODRAFT_424686"/>
</dbReference>
<keyword evidence="5 10" id="KW-0812">Transmembrane</keyword>
<evidence type="ECO:0000256" key="6">
    <source>
        <dbReference type="ARBA" id="ARBA00022737"/>
    </source>
</evidence>
<proteinExistence type="inferred from homology"/>
<sequence>MGSGTVALGVLGNITAMIMFFSPLPTFSIIYKQKDTGRFSAFPYVCTLMNCLLWFFYGLPIISENNILVLTINGAGIVIEAVYLVIFIYYAAWPVKTQVLRSLVFVIFFCAITFAITLGAFEGDDRTTFLGSINVIINTMMYAAPLSVMKMVIETKSVEYMPFMLSLCSFVNATIWALYGILKQDKFIIIPNGLGVLLGALQLGLYAKYRKYKTPPASLTEGIAAAYTTEGATATDLSDIITRGTTDLSEAISTSAGTAGRILPSPPAAMPGAPPTTAAAKHIHSESLKVEIMGGRKDEIKPSHRLMKAPSAPDPVVSRPDYARTASAPAPQPPPSTQTQAPGLKPVPTFKVSPPSPSPPPPPEEAQQPSTAVEALSGVAKVMEAVKEAPKTFKDAVLKETPPPPAVLPKIKETVSVVTPKIKELAREVTSKVAPSGRDQPTKAPDEVADEAKARKDQEEAFARMKAQEEQKRADELRRLQEAFDEEEYGAELETIFL</sequence>
<keyword evidence="8 10" id="KW-0472">Membrane</keyword>
<organism evidence="12">
    <name type="scientific">Selaginella moellendorffii</name>
    <name type="common">Spikemoss</name>
    <dbReference type="NCBI Taxonomy" id="88036"/>
    <lineage>
        <taxon>Eukaryota</taxon>
        <taxon>Viridiplantae</taxon>
        <taxon>Streptophyta</taxon>
        <taxon>Embryophyta</taxon>
        <taxon>Tracheophyta</taxon>
        <taxon>Lycopodiopsida</taxon>
        <taxon>Selaginellales</taxon>
        <taxon>Selaginellaceae</taxon>
        <taxon>Selaginella</taxon>
    </lineage>
</organism>
<keyword evidence="6" id="KW-0677">Repeat</keyword>
<dbReference type="PANTHER" id="PTHR10791">
    <property type="entry name" value="RAG1-ACTIVATING PROTEIN 1"/>
    <property type="match status" value="1"/>
</dbReference>
<dbReference type="InParanoid" id="D8SQQ9"/>
<dbReference type="InterPro" id="IPR004316">
    <property type="entry name" value="SWEET_rpt"/>
</dbReference>
<feature type="transmembrane region" description="Helical" evidence="10">
    <location>
        <begin position="6"/>
        <end position="30"/>
    </location>
</feature>
<dbReference type="EMBL" id="GL377634">
    <property type="protein sequence ID" value="EFJ13309.1"/>
    <property type="molecule type" value="Genomic_DNA"/>
</dbReference>
<feature type="transmembrane region" description="Helical" evidence="10">
    <location>
        <begin position="160"/>
        <end position="182"/>
    </location>
</feature>
<evidence type="ECO:0000313" key="12">
    <source>
        <dbReference type="Proteomes" id="UP000001514"/>
    </source>
</evidence>
<accession>D8SQQ9</accession>
<feature type="transmembrane region" description="Helical" evidence="10">
    <location>
        <begin position="103"/>
        <end position="121"/>
    </location>
</feature>
<evidence type="ECO:0000256" key="7">
    <source>
        <dbReference type="ARBA" id="ARBA00022989"/>
    </source>
</evidence>
<comment type="similarity">
    <text evidence="2">Belongs to the SWEET sugar transporter family.</text>
</comment>
<protein>
    <recommendedName>
        <fullName evidence="13">Bidirectional sugar transporter SWEET</fullName>
    </recommendedName>
</protein>
<evidence type="ECO:0000256" key="2">
    <source>
        <dbReference type="ARBA" id="ARBA00007809"/>
    </source>
</evidence>
<dbReference type="Gene3D" id="1.20.1280.290">
    <property type="match status" value="2"/>
</dbReference>
<dbReference type="GO" id="GO:0016020">
    <property type="term" value="C:membrane"/>
    <property type="evidence" value="ECO:0000318"/>
    <property type="project" value="GO_Central"/>
</dbReference>
<keyword evidence="4" id="KW-0762">Sugar transport</keyword>
<evidence type="ECO:0000256" key="4">
    <source>
        <dbReference type="ARBA" id="ARBA00022597"/>
    </source>
</evidence>
<name>D8SQQ9_SELML</name>
<evidence type="ECO:0000313" key="11">
    <source>
        <dbReference type="EMBL" id="EFJ13309.1"/>
    </source>
</evidence>
<evidence type="ECO:0008006" key="13">
    <source>
        <dbReference type="Google" id="ProtNLM"/>
    </source>
</evidence>
<feature type="compositionally biased region" description="Pro residues" evidence="9">
    <location>
        <begin position="354"/>
        <end position="364"/>
    </location>
</feature>
<feature type="region of interest" description="Disordered" evidence="9">
    <location>
        <begin position="257"/>
        <end position="283"/>
    </location>
</feature>
<feature type="transmembrane region" description="Helical" evidence="10">
    <location>
        <begin position="188"/>
        <end position="207"/>
    </location>
</feature>
<reference evidence="11 12" key="1">
    <citation type="journal article" date="2011" name="Science">
        <title>The Selaginella genome identifies genetic changes associated with the evolution of vascular plants.</title>
        <authorList>
            <person name="Banks J.A."/>
            <person name="Nishiyama T."/>
            <person name="Hasebe M."/>
            <person name="Bowman J.L."/>
            <person name="Gribskov M."/>
            <person name="dePamphilis C."/>
            <person name="Albert V.A."/>
            <person name="Aono N."/>
            <person name="Aoyama T."/>
            <person name="Ambrose B.A."/>
            <person name="Ashton N.W."/>
            <person name="Axtell M.J."/>
            <person name="Barker E."/>
            <person name="Barker M.S."/>
            <person name="Bennetzen J.L."/>
            <person name="Bonawitz N.D."/>
            <person name="Chapple C."/>
            <person name="Cheng C."/>
            <person name="Correa L.G."/>
            <person name="Dacre M."/>
            <person name="DeBarry J."/>
            <person name="Dreyer I."/>
            <person name="Elias M."/>
            <person name="Engstrom E.M."/>
            <person name="Estelle M."/>
            <person name="Feng L."/>
            <person name="Finet C."/>
            <person name="Floyd S.K."/>
            <person name="Frommer W.B."/>
            <person name="Fujita T."/>
            <person name="Gramzow L."/>
            <person name="Gutensohn M."/>
            <person name="Harholt J."/>
            <person name="Hattori M."/>
            <person name="Heyl A."/>
            <person name="Hirai T."/>
            <person name="Hiwatashi Y."/>
            <person name="Ishikawa M."/>
            <person name="Iwata M."/>
            <person name="Karol K.G."/>
            <person name="Koehler B."/>
            <person name="Kolukisaoglu U."/>
            <person name="Kubo M."/>
            <person name="Kurata T."/>
            <person name="Lalonde S."/>
            <person name="Li K."/>
            <person name="Li Y."/>
            <person name="Litt A."/>
            <person name="Lyons E."/>
            <person name="Manning G."/>
            <person name="Maruyama T."/>
            <person name="Michael T.P."/>
            <person name="Mikami K."/>
            <person name="Miyazaki S."/>
            <person name="Morinaga S."/>
            <person name="Murata T."/>
            <person name="Mueller-Roeber B."/>
            <person name="Nelson D.R."/>
            <person name="Obara M."/>
            <person name="Oguri Y."/>
            <person name="Olmstead R.G."/>
            <person name="Onodera N."/>
            <person name="Petersen B.L."/>
            <person name="Pils B."/>
            <person name="Prigge M."/>
            <person name="Rensing S.A."/>
            <person name="Riano-Pachon D.M."/>
            <person name="Roberts A.W."/>
            <person name="Sato Y."/>
            <person name="Scheller H.V."/>
            <person name="Schulz B."/>
            <person name="Schulz C."/>
            <person name="Shakirov E.V."/>
            <person name="Shibagaki N."/>
            <person name="Shinohara N."/>
            <person name="Shippen D.E."/>
            <person name="Soerensen I."/>
            <person name="Sotooka R."/>
            <person name="Sugimoto N."/>
            <person name="Sugita M."/>
            <person name="Sumikawa N."/>
            <person name="Tanurdzic M."/>
            <person name="Theissen G."/>
            <person name="Ulvskov P."/>
            <person name="Wakazuki S."/>
            <person name="Weng J.K."/>
            <person name="Willats W.W."/>
            <person name="Wipf D."/>
            <person name="Wolf P.G."/>
            <person name="Yang L."/>
            <person name="Zimmer A.D."/>
            <person name="Zhu Q."/>
            <person name="Mitros T."/>
            <person name="Hellsten U."/>
            <person name="Loque D."/>
            <person name="Otillar R."/>
            <person name="Salamov A."/>
            <person name="Schmutz J."/>
            <person name="Shapiro H."/>
            <person name="Lindquist E."/>
            <person name="Lucas S."/>
            <person name="Rokhsar D."/>
            <person name="Grigoriev I.V."/>
        </authorList>
    </citation>
    <scope>NUCLEOTIDE SEQUENCE [LARGE SCALE GENOMIC DNA]</scope>
</reference>
<feature type="compositionally biased region" description="Low complexity" evidence="9">
    <location>
        <begin position="337"/>
        <end position="353"/>
    </location>
</feature>
<gene>
    <name evidence="11" type="ORF">SELMODRAFT_424686</name>
</gene>
<dbReference type="InterPro" id="IPR047664">
    <property type="entry name" value="SWEET"/>
</dbReference>
<feature type="region of interest" description="Disordered" evidence="9">
    <location>
        <begin position="300"/>
        <end position="376"/>
    </location>
</feature>
<dbReference type="PANTHER" id="PTHR10791:SF240">
    <property type="entry name" value="BIDIRECTIONAL SUGAR TRANSPORTER SWEET"/>
    <property type="match status" value="1"/>
</dbReference>